<dbReference type="AlphaFoldDB" id="A0A377MKC6"/>
<evidence type="ECO:0000313" key="2">
    <source>
        <dbReference type="EMBL" id="RHK05791.1"/>
    </source>
</evidence>
<gene>
    <name evidence="2" type="ORF">DW084_11665</name>
    <name evidence="1" type="ORF">P7I32_14965</name>
</gene>
<dbReference type="InterPro" id="IPR027417">
    <property type="entry name" value="P-loop_NTPase"/>
</dbReference>
<protein>
    <submittedName>
        <fullName evidence="1">AAA family ATPase</fullName>
    </submittedName>
</protein>
<accession>A0A377MKC6</accession>
<organism evidence="2 3">
    <name type="scientific">Enterococcus casseliflavus</name>
    <name type="common">Enterococcus flavescens</name>
    <dbReference type="NCBI Taxonomy" id="37734"/>
    <lineage>
        <taxon>Bacteria</taxon>
        <taxon>Bacillati</taxon>
        <taxon>Bacillota</taxon>
        <taxon>Bacilli</taxon>
        <taxon>Lactobacillales</taxon>
        <taxon>Enterococcaceae</taxon>
        <taxon>Enterococcus</taxon>
    </lineage>
</organism>
<dbReference type="RefSeq" id="WP_060793076.1">
    <property type="nucleotide sequence ID" value="NZ_BAAAXK010000038.1"/>
</dbReference>
<proteinExistence type="predicted"/>
<sequence>MSLIVLIGAQAAGKMTVGKELEKRLDAKLLFNHQTIDLFANFLGYSPAAFALSNQTRIELFKAFVQNEANNTTKSIIFTVLIDFDQAGDLAFLQEIAQLFTDAQQKVYFIELVADIEERLKRNCHEDRLAAKPSKRALDFSRNELLSSFENYRLESLPQELTTLFPTIPSLKINNTHLSPDEVSQTIIAHFSLT</sequence>
<dbReference type="Gene3D" id="3.40.50.300">
    <property type="entry name" value="P-loop containing nucleotide triphosphate hydrolases"/>
    <property type="match status" value="1"/>
</dbReference>
<evidence type="ECO:0000313" key="1">
    <source>
        <dbReference type="EMBL" id="MDT2965893.1"/>
    </source>
</evidence>
<dbReference type="Proteomes" id="UP000286288">
    <property type="component" value="Unassembled WGS sequence"/>
</dbReference>
<comment type="caution">
    <text evidence="2">The sequence shown here is derived from an EMBL/GenBank/DDBJ whole genome shotgun (WGS) entry which is preliminary data.</text>
</comment>
<dbReference type="SUPFAM" id="SSF52540">
    <property type="entry name" value="P-loop containing nucleoside triphosphate hydrolases"/>
    <property type="match status" value="1"/>
</dbReference>
<name>A0A377MKC6_ENTCA</name>
<dbReference type="Proteomes" id="UP001268896">
    <property type="component" value="Unassembled WGS sequence"/>
</dbReference>
<evidence type="ECO:0000313" key="3">
    <source>
        <dbReference type="Proteomes" id="UP000286288"/>
    </source>
</evidence>
<reference evidence="1" key="2">
    <citation type="submission" date="2023-03" db="EMBL/GenBank/DDBJ databases">
        <authorList>
            <person name="Shen W."/>
            <person name="Cai J."/>
        </authorList>
    </citation>
    <scope>NUCLEOTIDE SEQUENCE</scope>
    <source>
        <strain evidence="1">K72-2</strain>
    </source>
</reference>
<reference evidence="2 3" key="1">
    <citation type="submission" date="2018-08" db="EMBL/GenBank/DDBJ databases">
        <title>A genome reference for cultivated species of the human gut microbiota.</title>
        <authorList>
            <person name="Zou Y."/>
            <person name="Xue W."/>
            <person name="Luo G."/>
        </authorList>
    </citation>
    <scope>NUCLEOTIDE SEQUENCE [LARGE SCALE GENOMIC DNA]</scope>
    <source>
        <strain evidence="2 3">AF48-16</strain>
    </source>
</reference>
<dbReference type="EMBL" id="JARQDV010000013">
    <property type="protein sequence ID" value="MDT2965893.1"/>
    <property type="molecule type" value="Genomic_DNA"/>
</dbReference>
<dbReference type="EMBL" id="QRMZ01000015">
    <property type="protein sequence ID" value="RHK05791.1"/>
    <property type="molecule type" value="Genomic_DNA"/>
</dbReference>